<evidence type="ECO:0000256" key="1">
    <source>
        <dbReference type="ARBA" id="ARBA00010688"/>
    </source>
</evidence>
<organism evidence="5 6">
    <name type="scientific">Kiloniella laminariae</name>
    <dbReference type="NCBI Taxonomy" id="454162"/>
    <lineage>
        <taxon>Bacteria</taxon>
        <taxon>Pseudomonadati</taxon>
        <taxon>Pseudomonadota</taxon>
        <taxon>Alphaproteobacteria</taxon>
        <taxon>Rhodospirillales</taxon>
        <taxon>Kiloniellaceae</taxon>
        <taxon>Kiloniella</taxon>
    </lineage>
</organism>
<dbReference type="InterPro" id="IPR002173">
    <property type="entry name" value="Carboh/pur_kinase_PfkB_CS"/>
</dbReference>
<dbReference type="EMBL" id="JAPWGY010000010">
    <property type="protein sequence ID" value="MCZ4282722.1"/>
    <property type="molecule type" value="Genomic_DNA"/>
</dbReference>
<evidence type="ECO:0000313" key="5">
    <source>
        <dbReference type="EMBL" id="MCZ4282722.1"/>
    </source>
</evidence>
<dbReference type="PANTHER" id="PTHR43085:SF15">
    <property type="entry name" value="2-DEHYDRO-3-DEOXYGLUCONOKINASE"/>
    <property type="match status" value="1"/>
</dbReference>
<dbReference type="Pfam" id="PF00294">
    <property type="entry name" value="PfkB"/>
    <property type="match status" value="1"/>
</dbReference>
<evidence type="ECO:0000313" key="6">
    <source>
        <dbReference type="Proteomes" id="UP001069802"/>
    </source>
</evidence>
<dbReference type="SUPFAM" id="SSF53613">
    <property type="entry name" value="Ribokinase-like"/>
    <property type="match status" value="1"/>
</dbReference>
<dbReference type="CDD" id="cd01166">
    <property type="entry name" value="KdgK"/>
    <property type="match status" value="1"/>
</dbReference>
<dbReference type="RefSeq" id="WP_269424867.1">
    <property type="nucleotide sequence ID" value="NZ_JAPWGY010000010.1"/>
</dbReference>
<feature type="domain" description="Carbohydrate kinase PfkB" evidence="4">
    <location>
        <begin position="1"/>
        <end position="305"/>
    </location>
</feature>
<name>A0ABT4LNQ9_9PROT</name>
<proteinExistence type="inferred from homology"/>
<evidence type="ECO:0000259" key="4">
    <source>
        <dbReference type="Pfam" id="PF00294"/>
    </source>
</evidence>
<keyword evidence="2" id="KW-0808">Transferase</keyword>
<dbReference type="PROSITE" id="PS00584">
    <property type="entry name" value="PFKB_KINASES_2"/>
    <property type="match status" value="1"/>
</dbReference>
<sequence length="310" mass="34143">MTSIGIIGECMVELFRAEESSQQNELFKKRFGGDTYNTAYYLAQCARGNMEVSYITALGDDSLSCEMIDTFAAAGVGTDLIEKIPGAVPGLYMIQTDEKGERSFLYWRAQAPARQLFQTAFSEQLKAGLMQKDWLCFSGITLAILYPEGREELFQLCRDFRAKGGKIAFDSNYRPRLWQDSDEAKYVLNQAYSLCDLALPSHDDEKLLFGLENTDQSIQRISKLGVHEIVLKNGSESVTIYTDGDVQIFPVETASVIKDTTAAGDSFNAGYLWARLSGKEIGVSAATAGEIARQVIAQQGAIVPITVPSI</sequence>
<dbReference type="Proteomes" id="UP001069802">
    <property type="component" value="Unassembled WGS sequence"/>
</dbReference>
<gene>
    <name evidence="5" type="ORF">O4H49_18205</name>
</gene>
<reference evidence="5" key="1">
    <citation type="submission" date="2022-12" db="EMBL/GenBank/DDBJ databases">
        <title>Bacterial isolates from different developmental stages of Nematostella vectensis.</title>
        <authorList>
            <person name="Fraune S."/>
        </authorList>
    </citation>
    <scope>NUCLEOTIDE SEQUENCE</scope>
    <source>
        <strain evidence="5">G21630-S1</strain>
    </source>
</reference>
<dbReference type="Gene3D" id="3.40.1190.20">
    <property type="match status" value="1"/>
</dbReference>
<evidence type="ECO:0000256" key="3">
    <source>
        <dbReference type="ARBA" id="ARBA00022777"/>
    </source>
</evidence>
<dbReference type="GO" id="GO:0016301">
    <property type="term" value="F:kinase activity"/>
    <property type="evidence" value="ECO:0007669"/>
    <property type="project" value="UniProtKB-KW"/>
</dbReference>
<dbReference type="PANTHER" id="PTHR43085">
    <property type="entry name" value="HEXOKINASE FAMILY MEMBER"/>
    <property type="match status" value="1"/>
</dbReference>
<keyword evidence="6" id="KW-1185">Reference proteome</keyword>
<dbReference type="InterPro" id="IPR050306">
    <property type="entry name" value="PfkB_Carbo_kinase"/>
</dbReference>
<protein>
    <submittedName>
        <fullName evidence="5">Sugar kinase</fullName>
    </submittedName>
</protein>
<dbReference type="InterPro" id="IPR029056">
    <property type="entry name" value="Ribokinase-like"/>
</dbReference>
<comment type="caution">
    <text evidence="5">The sequence shown here is derived from an EMBL/GenBank/DDBJ whole genome shotgun (WGS) entry which is preliminary data.</text>
</comment>
<comment type="similarity">
    <text evidence="1">Belongs to the carbohydrate kinase PfkB family.</text>
</comment>
<dbReference type="InterPro" id="IPR011611">
    <property type="entry name" value="PfkB_dom"/>
</dbReference>
<accession>A0ABT4LNQ9</accession>
<evidence type="ECO:0000256" key="2">
    <source>
        <dbReference type="ARBA" id="ARBA00022679"/>
    </source>
</evidence>
<keyword evidence="3 5" id="KW-0418">Kinase</keyword>